<dbReference type="PANTHER" id="PTHR43591:SF24">
    <property type="entry name" value="2-METHOXY-6-POLYPRENYL-1,4-BENZOQUINOL METHYLASE, MITOCHONDRIAL"/>
    <property type="match status" value="1"/>
</dbReference>
<name>A0A8J7RLG8_9BACT</name>
<dbReference type="Proteomes" id="UP000673975">
    <property type="component" value="Unassembled WGS sequence"/>
</dbReference>
<dbReference type="GO" id="GO:0008168">
    <property type="term" value="F:methyltransferase activity"/>
    <property type="evidence" value="ECO:0007669"/>
    <property type="project" value="UniProtKB-KW"/>
</dbReference>
<proteinExistence type="predicted"/>
<dbReference type="Pfam" id="PF01209">
    <property type="entry name" value="Ubie_methyltran"/>
    <property type="match status" value="1"/>
</dbReference>
<organism evidence="1 2">
    <name type="scientific">Natronogracilivirga saccharolytica</name>
    <dbReference type="NCBI Taxonomy" id="2812953"/>
    <lineage>
        <taxon>Bacteria</taxon>
        <taxon>Pseudomonadati</taxon>
        <taxon>Balneolota</taxon>
        <taxon>Balneolia</taxon>
        <taxon>Balneolales</taxon>
        <taxon>Cyclonatronaceae</taxon>
        <taxon>Natronogracilivirga</taxon>
    </lineage>
</organism>
<dbReference type="InterPro" id="IPR029063">
    <property type="entry name" value="SAM-dependent_MTases_sf"/>
</dbReference>
<sequence length="271" mass="30451">MKPELQRRVQRYGWDKAAGYYDNSWREQLKPARDRLMETAELKAGERVLETACGSGLVTFRIAAETGPEGEVVATDISGEMVEQAKNENGSQHTRNISFMRMDAGQLELDDDQFDAALCCLGIMYMPDPLTSMQEMYRVLKPGGRAVVAIWGERKNCGWADIFPIVDNKVASDVCPMFFQQGTGNTMEYTFREAGFRDIESSRFNVNLHFTSPEHLLTAAFLGGPVALAYNKFDELTREEAHQEYLDSVAPYHNGAGYDIPGEFLVVKGYK</sequence>
<dbReference type="Gene3D" id="3.40.50.150">
    <property type="entry name" value="Vaccinia Virus protein VP39"/>
    <property type="match status" value="1"/>
</dbReference>
<keyword evidence="1" id="KW-0489">Methyltransferase</keyword>
<reference evidence="1" key="1">
    <citation type="submission" date="2021-02" db="EMBL/GenBank/DDBJ databases">
        <title>Natronogracilivirga saccharolytica gen. nov. sp. nov. a new anaerobic, haloalkiliphilic carbohydrate-fermenting bacterium from soda lake and proposing of Cyclonatronumiaceae fam. nov. in the phylum Balneolaeota.</title>
        <authorList>
            <person name="Zhilina T.N."/>
            <person name="Sorokin D.Y."/>
            <person name="Zavarzina D.G."/>
            <person name="Toshchakov S.V."/>
            <person name="Kublanov I.V."/>
        </authorList>
    </citation>
    <scope>NUCLEOTIDE SEQUENCE</scope>
    <source>
        <strain evidence="1">Z-1702</strain>
    </source>
</reference>
<dbReference type="EMBL" id="JAFIDN010000002">
    <property type="protein sequence ID" value="MBP3191869.1"/>
    <property type="molecule type" value="Genomic_DNA"/>
</dbReference>
<protein>
    <submittedName>
        <fullName evidence="1">Class I SAM-dependent methyltransferase</fullName>
    </submittedName>
</protein>
<evidence type="ECO:0000313" key="2">
    <source>
        <dbReference type="Proteomes" id="UP000673975"/>
    </source>
</evidence>
<accession>A0A8J7RLG8</accession>
<dbReference type="PANTHER" id="PTHR43591">
    <property type="entry name" value="METHYLTRANSFERASE"/>
    <property type="match status" value="1"/>
</dbReference>
<dbReference type="AlphaFoldDB" id="A0A8J7RLG8"/>
<gene>
    <name evidence="1" type="ORF">NATSA_04240</name>
</gene>
<dbReference type="GO" id="GO:0032259">
    <property type="term" value="P:methylation"/>
    <property type="evidence" value="ECO:0007669"/>
    <property type="project" value="UniProtKB-KW"/>
</dbReference>
<dbReference type="SUPFAM" id="SSF53335">
    <property type="entry name" value="S-adenosyl-L-methionine-dependent methyltransferases"/>
    <property type="match status" value="1"/>
</dbReference>
<evidence type="ECO:0000313" key="1">
    <source>
        <dbReference type="EMBL" id="MBP3191869.1"/>
    </source>
</evidence>
<comment type="caution">
    <text evidence="1">The sequence shown here is derived from an EMBL/GenBank/DDBJ whole genome shotgun (WGS) entry which is preliminary data.</text>
</comment>
<keyword evidence="1" id="KW-0808">Transferase</keyword>
<dbReference type="CDD" id="cd02440">
    <property type="entry name" value="AdoMet_MTases"/>
    <property type="match status" value="1"/>
</dbReference>
<keyword evidence="2" id="KW-1185">Reference proteome</keyword>
<dbReference type="RefSeq" id="WP_210510702.1">
    <property type="nucleotide sequence ID" value="NZ_JAFIDN010000002.1"/>
</dbReference>